<evidence type="ECO:0000256" key="5">
    <source>
        <dbReference type="ARBA" id="ARBA00022598"/>
    </source>
</evidence>
<dbReference type="AlphaFoldDB" id="A0A0M0KBW9"/>
<dbReference type="InterPro" id="IPR035684">
    <property type="entry name" value="ArgRS_core"/>
</dbReference>
<accession>A0A0M0KBW9</accession>
<sequence>MLAQMISEELARILSLKEDEVERLLEIPPQETLGDLAFPCFTLAKTKRKAPPFIAAELEAAFLEHKEVTAKATGGYVNFFFHRETVAGQLFQEMKSNQYWQPNSGDGKRVVIDMSSPNIAKPFGIGHLRSTIIGHALYHLLKKTGYDPIRVNHLGDWGTQFGKQIAAYQRWGGDVALKQNPIASFLELYVRFHEEAEKDESLEDEGREWFKKLEEGDEEADRLWTYFVKESLNEFDRMYNRLGVEFDYVLGESFYNDQMAPVVKELQEKGLLTCSEGALVVPLEDADLPPCLIVKSDGTSIYATRDLATAIYRHHVQKGEKLLYVVGGEQTLHFKQVFHVLKKMGYKWADQCEHISFGLLRLDGKKMSTRRGRVVMLEDVLNDVVAHAKAKIKEKHPNHPHLHEVAEAVGVGAVIFGDLKQDRRLDVNFRLEDALSFEGETGPYVQYTYARIQSILRRGDKLNDSRHMDWQHVTNDEGWSLLKVLIHYPNVLIKATEAREPHQLARYVLTVSKKFNQFYHKYVILADDETVRQARLILAERTGEVIADAMAVLGVKTPEEL</sequence>
<dbReference type="InterPro" id="IPR036695">
    <property type="entry name" value="Arg-tRNA-synth_N_sf"/>
</dbReference>
<dbReference type="CDD" id="cd00671">
    <property type="entry name" value="ArgRS_core"/>
    <property type="match status" value="1"/>
</dbReference>
<comment type="subcellular location">
    <subcellularLocation>
        <location evidence="1 11">Cytoplasm</location>
    </subcellularLocation>
</comment>
<dbReference type="SMART" id="SM00836">
    <property type="entry name" value="DALR_1"/>
    <property type="match status" value="1"/>
</dbReference>
<evidence type="ECO:0000256" key="11">
    <source>
        <dbReference type="HAMAP-Rule" id="MF_00123"/>
    </source>
</evidence>
<dbReference type="CDD" id="cd07956">
    <property type="entry name" value="Anticodon_Ia_Arg"/>
    <property type="match status" value="1"/>
</dbReference>
<feature type="domain" description="Arginyl tRNA synthetase N-terminal" evidence="14">
    <location>
        <begin position="4"/>
        <end position="81"/>
    </location>
</feature>
<evidence type="ECO:0000256" key="1">
    <source>
        <dbReference type="ARBA" id="ARBA00004496"/>
    </source>
</evidence>
<name>A0A0M0KBW9_ALKHA</name>
<dbReference type="EMBL" id="LILD01000014">
    <property type="protein sequence ID" value="KOO36330.1"/>
    <property type="molecule type" value="Genomic_DNA"/>
</dbReference>
<dbReference type="Pfam" id="PF03485">
    <property type="entry name" value="Arg_tRNA_synt_N"/>
    <property type="match status" value="1"/>
</dbReference>
<dbReference type="InterPro" id="IPR009080">
    <property type="entry name" value="tRNAsynth_Ia_anticodon-bd"/>
</dbReference>
<dbReference type="SUPFAM" id="SSF55190">
    <property type="entry name" value="Arginyl-tRNA synthetase (ArgRS), N-terminal 'additional' domain"/>
    <property type="match status" value="1"/>
</dbReference>
<dbReference type="SUPFAM" id="SSF52374">
    <property type="entry name" value="Nucleotidylyl transferase"/>
    <property type="match status" value="1"/>
</dbReference>
<reference evidence="15" key="1">
    <citation type="submission" date="2015-08" db="EMBL/GenBank/DDBJ databases">
        <title>Complete DNA Sequence of Pseudomonas syringae pv. actinidiae, the Causal Agent of Kiwifruit Canker Disease.</title>
        <authorList>
            <person name="Rikkerink E.H.A."/>
            <person name="Fineran P.C."/>
        </authorList>
    </citation>
    <scope>NUCLEOTIDE SEQUENCE</scope>
    <source>
        <strain evidence="15">DSM 13666</strain>
    </source>
</reference>
<proteinExistence type="inferred from homology"/>
<dbReference type="FunFam" id="3.40.50.620:FF:000116">
    <property type="entry name" value="Arginine--tRNA ligase"/>
    <property type="match status" value="1"/>
</dbReference>
<dbReference type="EC" id="6.1.1.19" evidence="11"/>
<dbReference type="Gene3D" id="3.40.50.620">
    <property type="entry name" value="HUPs"/>
    <property type="match status" value="1"/>
</dbReference>
<evidence type="ECO:0000313" key="15">
    <source>
        <dbReference type="EMBL" id="KOO36330.1"/>
    </source>
</evidence>
<feature type="short sequence motif" description="'HIGH' region" evidence="11">
    <location>
        <begin position="117"/>
        <end position="127"/>
    </location>
</feature>
<dbReference type="PATRIC" id="fig|136160.3.peg.3846"/>
<dbReference type="GO" id="GO:0006420">
    <property type="term" value="P:arginyl-tRNA aminoacylation"/>
    <property type="evidence" value="ECO:0007669"/>
    <property type="project" value="UniProtKB-UniRule"/>
</dbReference>
<evidence type="ECO:0000259" key="14">
    <source>
        <dbReference type="SMART" id="SM01016"/>
    </source>
</evidence>
<comment type="caution">
    <text evidence="15">The sequence shown here is derived from an EMBL/GenBank/DDBJ whole genome shotgun (WGS) entry which is preliminary data.</text>
</comment>
<dbReference type="GO" id="GO:0005737">
    <property type="term" value="C:cytoplasm"/>
    <property type="evidence" value="ECO:0007669"/>
    <property type="project" value="UniProtKB-SubCell"/>
</dbReference>
<evidence type="ECO:0000256" key="9">
    <source>
        <dbReference type="ARBA" id="ARBA00023146"/>
    </source>
</evidence>
<dbReference type="NCBIfam" id="TIGR00456">
    <property type="entry name" value="argS"/>
    <property type="match status" value="1"/>
</dbReference>
<dbReference type="PANTHER" id="PTHR11956">
    <property type="entry name" value="ARGINYL-TRNA SYNTHETASE"/>
    <property type="match status" value="1"/>
</dbReference>
<keyword evidence="4 11" id="KW-0963">Cytoplasm</keyword>
<evidence type="ECO:0000256" key="7">
    <source>
        <dbReference type="ARBA" id="ARBA00022840"/>
    </source>
</evidence>
<evidence type="ECO:0000259" key="13">
    <source>
        <dbReference type="SMART" id="SM00836"/>
    </source>
</evidence>
<feature type="domain" description="DALR anticodon binding" evidence="13">
    <location>
        <begin position="445"/>
        <end position="561"/>
    </location>
</feature>
<dbReference type="Gene3D" id="3.30.1360.70">
    <property type="entry name" value="Arginyl tRNA synthetase N-terminal domain"/>
    <property type="match status" value="1"/>
</dbReference>
<keyword evidence="9 11" id="KW-0030">Aminoacyl-tRNA synthetase</keyword>
<dbReference type="InterPro" id="IPR005148">
    <property type="entry name" value="Arg-tRNA-synth_N"/>
</dbReference>
<dbReference type="PANTHER" id="PTHR11956:SF5">
    <property type="entry name" value="ARGININE--TRNA LIGASE, CYTOPLASMIC"/>
    <property type="match status" value="1"/>
</dbReference>
<evidence type="ECO:0000256" key="2">
    <source>
        <dbReference type="ARBA" id="ARBA00005594"/>
    </source>
</evidence>
<dbReference type="PRINTS" id="PR01038">
    <property type="entry name" value="TRNASYNTHARG"/>
</dbReference>
<dbReference type="GO" id="GO:0005524">
    <property type="term" value="F:ATP binding"/>
    <property type="evidence" value="ECO:0007669"/>
    <property type="project" value="UniProtKB-UniRule"/>
</dbReference>
<dbReference type="HAMAP" id="MF_00123">
    <property type="entry name" value="Arg_tRNA_synth"/>
    <property type="match status" value="1"/>
</dbReference>
<evidence type="ECO:0000256" key="10">
    <source>
        <dbReference type="ARBA" id="ARBA00049339"/>
    </source>
</evidence>
<evidence type="ECO:0000256" key="12">
    <source>
        <dbReference type="RuleBase" id="RU363038"/>
    </source>
</evidence>
<dbReference type="InterPro" id="IPR008909">
    <property type="entry name" value="DALR_anticod-bd"/>
</dbReference>
<evidence type="ECO:0000256" key="8">
    <source>
        <dbReference type="ARBA" id="ARBA00022917"/>
    </source>
</evidence>
<dbReference type="GO" id="GO:0004814">
    <property type="term" value="F:arginine-tRNA ligase activity"/>
    <property type="evidence" value="ECO:0007669"/>
    <property type="project" value="UniProtKB-UniRule"/>
</dbReference>
<dbReference type="FunFam" id="1.10.730.10:FF:000006">
    <property type="entry name" value="Arginyl-tRNA synthetase 2, mitochondrial"/>
    <property type="match status" value="1"/>
</dbReference>
<organism evidence="15">
    <name type="scientific">Halalkalibacterium halodurans</name>
    <name type="common">Bacillus halodurans</name>
    <dbReference type="NCBI Taxonomy" id="86665"/>
    <lineage>
        <taxon>Bacteria</taxon>
        <taxon>Bacillati</taxon>
        <taxon>Bacillota</taxon>
        <taxon>Bacilli</taxon>
        <taxon>Bacillales</taxon>
        <taxon>Bacillaceae</taxon>
        <taxon>Halalkalibacterium (ex Joshi et al. 2022)</taxon>
    </lineage>
</organism>
<keyword evidence="5 11" id="KW-0436">Ligase</keyword>
<comment type="similarity">
    <text evidence="2 11 12">Belongs to the class-I aminoacyl-tRNA synthetase family.</text>
</comment>
<keyword evidence="6 11" id="KW-0547">Nucleotide-binding</keyword>
<keyword evidence="7 11" id="KW-0067">ATP-binding</keyword>
<protein>
    <recommendedName>
        <fullName evidence="11">Arginine--tRNA ligase</fullName>
        <ecNumber evidence="11">6.1.1.19</ecNumber>
    </recommendedName>
    <alternativeName>
        <fullName evidence="11">Arginyl-tRNA synthetase</fullName>
        <shortName evidence="11">ArgRS</shortName>
    </alternativeName>
</protein>
<dbReference type="SUPFAM" id="SSF47323">
    <property type="entry name" value="Anticodon-binding domain of a subclass of class I aminoacyl-tRNA synthetases"/>
    <property type="match status" value="1"/>
</dbReference>
<evidence type="ECO:0000256" key="6">
    <source>
        <dbReference type="ARBA" id="ARBA00022741"/>
    </source>
</evidence>
<dbReference type="Pfam" id="PF00750">
    <property type="entry name" value="tRNA-synt_1d"/>
    <property type="match status" value="1"/>
</dbReference>
<comment type="catalytic activity">
    <reaction evidence="10 11">
        <text>tRNA(Arg) + L-arginine + ATP = L-arginyl-tRNA(Arg) + AMP + diphosphate</text>
        <dbReference type="Rhea" id="RHEA:20301"/>
        <dbReference type="Rhea" id="RHEA-COMP:9658"/>
        <dbReference type="Rhea" id="RHEA-COMP:9673"/>
        <dbReference type="ChEBI" id="CHEBI:30616"/>
        <dbReference type="ChEBI" id="CHEBI:32682"/>
        <dbReference type="ChEBI" id="CHEBI:33019"/>
        <dbReference type="ChEBI" id="CHEBI:78442"/>
        <dbReference type="ChEBI" id="CHEBI:78513"/>
        <dbReference type="ChEBI" id="CHEBI:456215"/>
        <dbReference type="EC" id="6.1.1.19"/>
    </reaction>
</comment>
<dbReference type="SMART" id="SM01016">
    <property type="entry name" value="Arg_tRNA_synt_N"/>
    <property type="match status" value="1"/>
</dbReference>
<dbReference type="Pfam" id="PF05746">
    <property type="entry name" value="DALR_1"/>
    <property type="match status" value="1"/>
</dbReference>
<evidence type="ECO:0000256" key="4">
    <source>
        <dbReference type="ARBA" id="ARBA00022490"/>
    </source>
</evidence>
<dbReference type="RefSeq" id="WP_053432544.1">
    <property type="nucleotide sequence ID" value="NZ_CP040441.1"/>
</dbReference>
<keyword evidence="8 11" id="KW-0648">Protein biosynthesis</keyword>
<gene>
    <name evidence="11" type="primary">argS</name>
    <name evidence="15" type="ORF">AMD02_19320</name>
</gene>
<dbReference type="InterPro" id="IPR001278">
    <property type="entry name" value="Arg-tRNA-ligase"/>
</dbReference>
<dbReference type="Gene3D" id="1.10.730.10">
    <property type="entry name" value="Isoleucyl-tRNA Synthetase, Domain 1"/>
    <property type="match status" value="1"/>
</dbReference>
<comment type="subunit">
    <text evidence="3 11">Monomer.</text>
</comment>
<dbReference type="InterPro" id="IPR014729">
    <property type="entry name" value="Rossmann-like_a/b/a_fold"/>
</dbReference>
<evidence type="ECO:0000256" key="3">
    <source>
        <dbReference type="ARBA" id="ARBA00011245"/>
    </source>
</evidence>
<dbReference type="GeneID" id="87596383"/>